<dbReference type="Pfam" id="PF13467">
    <property type="entry name" value="RHH_4"/>
    <property type="match status" value="1"/>
</dbReference>
<name>A0A1J5Q437_9ZZZZ</name>
<comment type="caution">
    <text evidence="2">The sequence shown here is derived from an EMBL/GenBank/DDBJ whole genome shotgun (WGS) entry which is preliminary data.</text>
</comment>
<dbReference type="Gene3D" id="1.10.3990.20">
    <property type="entry name" value="protein bp1543"/>
    <property type="match status" value="1"/>
</dbReference>
<feature type="domain" description="Ribbon-helix-helix" evidence="1">
    <location>
        <begin position="16"/>
        <end position="83"/>
    </location>
</feature>
<accession>A0A1J5Q437</accession>
<dbReference type="AlphaFoldDB" id="A0A1J5Q437"/>
<reference evidence="2" key="1">
    <citation type="submission" date="2016-10" db="EMBL/GenBank/DDBJ databases">
        <title>Sequence of Gallionella enrichment culture.</title>
        <authorList>
            <person name="Poehlein A."/>
            <person name="Muehling M."/>
            <person name="Daniel R."/>
        </authorList>
    </citation>
    <scope>NUCLEOTIDE SEQUENCE</scope>
</reference>
<dbReference type="InterPro" id="IPR027373">
    <property type="entry name" value="RHH_dom"/>
</dbReference>
<organism evidence="2">
    <name type="scientific">mine drainage metagenome</name>
    <dbReference type="NCBI Taxonomy" id="410659"/>
    <lineage>
        <taxon>unclassified sequences</taxon>
        <taxon>metagenomes</taxon>
        <taxon>ecological metagenomes</taxon>
    </lineage>
</organism>
<sequence length="121" mass="13803">MCELYVKADPILYESRTRSVRIHSVITTVRLENLFWDVLHDIAEREGMTTSEFVVKLHDELTTLHGEVINFASFLRVSCLRYLATCQGDASHFLTLRNPSPSPLHEVKPVPKPHRLSCLTG</sequence>
<dbReference type="EMBL" id="MLJW01001399">
    <property type="protein sequence ID" value="OIQ78438.1"/>
    <property type="molecule type" value="Genomic_DNA"/>
</dbReference>
<protein>
    <recommendedName>
        <fullName evidence="1">Ribbon-helix-helix domain-containing protein</fullName>
    </recommendedName>
</protein>
<dbReference type="InterPro" id="IPR038268">
    <property type="entry name" value="RHH_sf"/>
</dbReference>
<proteinExistence type="predicted"/>
<evidence type="ECO:0000313" key="2">
    <source>
        <dbReference type="EMBL" id="OIQ78438.1"/>
    </source>
</evidence>
<evidence type="ECO:0000259" key="1">
    <source>
        <dbReference type="Pfam" id="PF13467"/>
    </source>
</evidence>
<gene>
    <name evidence="2" type="ORF">GALL_398580</name>
</gene>